<reference evidence="2 3" key="1">
    <citation type="submission" date="2018-08" db="EMBL/GenBank/DDBJ databases">
        <title>Aphanomyces genome sequencing and annotation.</title>
        <authorList>
            <person name="Minardi D."/>
            <person name="Oidtmann B."/>
            <person name="Van Der Giezen M."/>
            <person name="Studholme D.J."/>
        </authorList>
    </citation>
    <scope>NUCLEOTIDE SEQUENCE [LARGE SCALE GENOMIC DNA]</scope>
    <source>
        <strain evidence="2 3">Yx</strain>
    </source>
</reference>
<dbReference type="EMBL" id="QUTA01007830">
    <property type="protein sequence ID" value="RHY05652.1"/>
    <property type="molecule type" value="Genomic_DNA"/>
</dbReference>
<dbReference type="AlphaFoldDB" id="A0A397ADG1"/>
<feature type="region of interest" description="Disordered" evidence="1">
    <location>
        <begin position="403"/>
        <end position="430"/>
    </location>
</feature>
<name>A0A397ADG1_APHAT</name>
<feature type="compositionally biased region" description="Basic and acidic residues" evidence="1">
    <location>
        <begin position="500"/>
        <end position="509"/>
    </location>
</feature>
<proteinExistence type="predicted"/>
<comment type="caution">
    <text evidence="2">The sequence shown here is derived from an EMBL/GenBank/DDBJ whole genome shotgun (WGS) entry which is preliminary data.</text>
</comment>
<gene>
    <name evidence="2" type="ORF">DYB25_010077</name>
</gene>
<evidence type="ECO:0000256" key="1">
    <source>
        <dbReference type="SAM" id="MobiDB-lite"/>
    </source>
</evidence>
<dbReference type="VEuPathDB" id="FungiDB:H257_12657"/>
<dbReference type="Proteomes" id="UP000266239">
    <property type="component" value="Unassembled WGS sequence"/>
</dbReference>
<accession>A0A397ADG1</accession>
<feature type="compositionally biased region" description="Polar residues" evidence="1">
    <location>
        <begin position="411"/>
        <end position="430"/>
    </location>
</feature>
<sequence length="739" mass="81860">MGNEARQKVLNSGLVKDAVRGRTTDLDGQLSLTRVAHKELEALVQEQSGTVEKLRVERAGLLDQTKTLWDEISRIRSSEEVTVSVALFSMERQRQVDAATVSALRGELGLSRARAEDDKALAQSRYDSVLVQARAAFEIEAGNSARVGKKRCELANGILNEVLDASQAIREQARLDGDELRTSLAQKDRAIALLKGPTPRDKRQLLSNVNMNGELQSDLKKMAEPSDLLSREELQSERKILEETAAGLVSGQAALAQEQARLDEVKRGFAAKVADELALFDEERRSWLTQLSNDRSQVDLERREMNIAMQAERSRYEREDGRNHAEQYPQGEKTVREYAWRINDAAQDLELRHSQAVQIFIDGCKDPGVASCIRGSETRPGTIQECLDYLRFRHMDLDMRLNDANGHDVPRSTSSATRVNRTNSTDATSKSTEVDMAALRADVASMMQNQLASLTNVVANIAPRRPSGNQPVVPNIRMDPDDTTTQSGRVVCGRCQRSGHGREACPHEVDTEDDVAGSPVEEGYSHDGSMRTLGRVGYALEVEVGFPTEVIRGEPAVEQAPLESHDQYEKSVVDSVASSEARAVRVDLPVQGAASTAGGYTDLPHSTAVESQVTGPEKLTLPSVNDPSVRWVFTPHQIEAIVRCDFPGIVQGLHSDMEDRMLPLTKADVADQVRKIRDRRKSPTHREIAEVIMQVIQRKLTDEDMRLLETPADMDDPARWSRVPWRRQRSGVMSGPGSG</sequence>
<evidence type="ECO:0000313" key="2">
    <source>
        <dbReference type="EMBL" id="RHY05652.1"/>
    </source>
</evidence>
<dbReference type="VEuPathDB" id="FungiDB:H257_18180"/>
<evidence type="ECO:0000313" key="3">
    <source>
        <dbReference type="Proteomes" id="UP000266239"/>
    </source>
</evidence>
<feature type="region of interest" description="Disordered" evidence="1">
    <location>
        <begin position="462"/>
        <end position="528"/>
    </location>
</feature>
<organism evidence="2 3">
    <name type="scientific">Aphanomyces astaci</name>
    <name type="common">Crayfish plague agent</name>
    <dbReference type="NCBI Taxonomy" id="112090"/>
    <lineage>
        <taxon>Eukaryota</taxon>
        <taxon>Sar</taxon>
        <taxon>Stramenopiles</taxon>
        <taxon>Oomycota</taxon>
        <taxon>Saprolegniomycetes</taxon>
        <taxon>Saprolegniales</taxon>
        <taxon>Verrucalvaceae</taxon>
        <taxon>Aphanomyces</taxon>
    </lineage>
</organism>
<protein>
    <submittedName>
        <fullName evidence="2">Uncharacterized protein</fullName>
    </submittedName>
</protein>